<feature type="transmembrane region" description="Helical" evidence="1">
    <location>
        <begin position="14"/>
        <end position="40"/>
    </location>
</feature>
<dbReference type="InterPro" id="IPR023346">
    <property type="entry name" value="Lysozyme-like_dom_sf"/>
</dbReference>
<name>A0A3B0ZZM0_9ZZZZ</name>
<dbReference type="PANTHER" id="PTHR37423:SF2">
    <property type="entry name" value="MEMBRANE-BOUND LYTIC MUREIN TRANSGLYCOSYLASE C"/>
    <property type="match status" value="1"/>
</dbReference>
<dbReference type="Pfam" id="PF01464">
    <property type="entry name" value="SLT"/>
    <property type="match status" value="1"/>
</dbReference>
<dbReference type="InterPro" id="IPR000189">
    <property type="entry name" value="Transglyc_AS"/>
</dbReference>
<reference evidence="3" key="1">
    <citation type="submission" date="2018-06" db="EMBL/GenBank/DDBJ databases">
        <authorList>
            <person name="Zhirakovskaya E."/>
        </authorList>
    </citation>
    <scope>NUCLEOTIDE SEQUENCE</scope>
</reference>
<keyword evidence="1" id="KW-0472">Membrane</keyword>
<accession>A0A3B0ZZM0</accession>
<keyword evidence="1" id="KW-0812">Transmembrane</keyword>
<gene>
    <name evidence="3" type="ORF">MNBD_GAMMA22-2706</name>
</gene>
<dbReference type="GO" id="GO:0016020">
    <property type="term" value="C:membrane"/>
    <property type="evidence" value="ECO:0007669"/>
    <property type="project" value="InterPro"/>
</dbReference>
<evidence type="ECO:0000313" key="3">
    <source>
        <dbReference type="EMBL" id="VAW91409.1"/>
    </source>
</evidence>
<protein>
    <submittedName>
        <fullName evidence="3">Phage internal (Core) protein</fullName>
    </submittedName>
</protein>
<proteinExistence type="predicted"/>
<dbReference type="PANTHER" id="PTHR37423">
    <property type="entry name" value="SOLUBLE LYTIC MUREIN TRANSGLYCOSYLASE-RELATED"/>
    <property type="match status" value="1"/>
</dbReference>
<dbReference type="GO" id="GO:0000270">
    <property type="term" value="P:peptidoglycan metabolic process"/>
    <property type="evidence" value="ECO:0007669"/>
    <property type="project" value="InterPro"/>
</dbReference>
<dbReference type="GO" id="GO:0008933">
    <property type="term" value="F:peptidoglycan lytic transglycosylase activity"/>
    <property type="evidence" value="ECO:0007669"/>
    <property type="project" value="InterPro"/>
</dbReference>
<dbReference type="PROSITE" id="PS00922">
    <property type="entry name" value="TRANSGLYCOSYLASE"/>
    <property type="match status" value="1"/>
</dbReference>
<keyword evidence="1" id="KW-1133">Transmembrane helix</keyword>
<evidence type="ECO:0000256" key="1">
    <source>
        <dbReference type="SAM" id="Phobius"/>
    </source>
</evidence>
<dbReference type="InterPro" id="IPR008258">
    <property type="entry name" value="Transglycosylase_SLT_dom_1"/>
</dbReference>
<dbReference type="Gene3D" id="1.10.530.10">
    <property type="match status" value="1"/>
</dbReference>
<dbReference type="AlphaFoldDB" id="A0A3B0ZZM0"/>
<sequence>MLLTSLLHKNNNLLIYQIAAVIILNLYFISSNLHATIYIYQLPDGSRVMTDRPKYDGVYKKLRSSQKMSGMGQIITGRYKATDTHANRKRYSPLIKQLSASYGVDVALVKAVVHAESYFNPNATSVKGASGLMQLMPTTAAIYGISDLYNPSKNIEAGVRHLRYLLKKYQYSLPFAIAAYNAGEKAVSRYNGIPPYNETQRYVKKVLRFHSYYSRWP</sequence>
<feature type="domain" description="Transglycosylase SLT" evidence="2">
    <location>
        <begin position="94"/>
        <end position="194"/>
    </location>
</feature>
<evidence type="ECO:0000259" key="2">
    <source>
        <dbReference type="Pfam" id="PF01464"/>
    </source>
</evidence>
<dbReference type="EMBL" id="UOFS01000006">
    <property type="protein sequence ID" value="VAW91409.1"/>
    <property type="molecule type" value="Genomic_DNA"/>
</dbReference>
<organism evidence="3">
    <name type="scientific">hydrothermal vent metagenome</name>
    <dbReference type="NCBI Taxonomy" id="652676"/>
    <lineage>
        <taxon>unclassified sequences</taxon>
        <taxon>metagenomes</taxon>
        <taxon>ecological metagenomes</taxon>
    </lineage>
</organism>
<dbReference type="SUPFAM" id="SSF53955">
    <property type="entry name" value="Lysozyme-like"/>
    <property type="match status" value="1"/>
</dbReference>
<dbReference type="CDD" id="cd13401">
    <property type="entry name" value="Slt70-like"/>
    <property type="match status" value="1"/>
</dbReference>